<dbReference type="Gene3D" id="3.30.390.10">
    <property type="entry name" value="Enolase-like, N-terminal domain"/>
    <property type="match status" value="2"/>
</dbReference>
<dbReference type="SMART" id="SM00922">
    <property type="entry name" value="MR_MLE"/>
    <property type="match status" value="1"/>
</dbReference>
<evidence type="ECO:0000256" key="3">
    <source>
        <dbReference type="ARBA" id="ARBA00022842"/>
    </source>
</evidence>
<dbReference type="EMBL" id="OA882893">
    <property type="protein sequence ID" value="CAD7277273.1"/>
    <property type="molecule type" value="Genomic_DNA"/>
</dbReference>
<dbReference type="SUPFAM" id="SSF54826">
    <property type="entry name" value="Enolase N-terminal domain-like"/>
    <property type="match status" value="2"/>
</dbReference>
<sequence length="671" mass="75747">MTTEVRIRGLSVRDIRFPRLARLDESEQQCKFANDDTLGFESSEQIKNPKCFACAYVVLFTDHGTKGFGLSFTTGSGTELSEPFPRLARLDESEQQIKNPKCFACAYVVLFTDHGTKGFGLSFTTGSGTELIVEAVKTLSPLVVGQQFQSIVDDFAGFWRKLTDSHSRWLGEELGLVHLAASAIVNAVWDLWGRMENKPLWKLLTDMNPEDLIGYLDFTYLFGARRILKTFKRLGEELGLVHLAASAIVNAVWDLWGRMENKPLWKLLTDMNPEDLIGYLDFTYLGDALTKQEALTILKSMERGKESREDIVRANGFPCYTNTGGIIFHIILGAEKKRKNKRDPLLFFSFSIKSPTGCLGYSQETTRSKLQYAMQSGFTRFKVEVGDDTIDKDRERLTFIRRIIGSDRTLVTTEKNNMLHANQSWGVDQAIKCIRALSEFNPVWVQDPTSSEDILGHATISKAVAPLGIGIAAGQYCHNRVMFKQLVEAGAIQFCQIDACRLGGVNEIITVMLLAKKFGVPVCPHADGLGLCEMAQHLAIFNYVCISGDRTNAVIEYNNHMHEHFMQPAKVKHGCYVVPDAPGYSMEIITPSLLNYEYPLGPFWRDRQGKEAEKILQRRCSETPSDFFYAIHAEDRRGTHDHLSKLHEVESMDDIPHRYVPVRSAVFHEFF</sequence>
<dbReference type="Gene3D" id="3.20.20.120">
    <property type="entry name" value="Enolase-like C-terminal domain"/>
    <property type="match status" value="1"/>
</dbReference>
<dbReference type="InterPro" id="IPR013342">
    <property type="entry name" value="Mandelate_racemase_C"/>
</dbReference>
<name>A0A7R9BL07_9CRUS</name>
<reference evidence="5" key="1">
    <citation type="submission" date="2020-11" db="EMBL/GenBank/DDBJ databases">
        <authorList>
            <person name="Tran Van P."/>
        </authorList>
    </citation>
    <scope>NUCLEOTIDE SEQUENCE</scope>
</reference>
<dbReference type="InterPro" id="IPR036849">
    <property type="entry name" value="Enolase-like_C_sf"/>
</dbReference>
<evidence type="ECO:0000256" key="1">
    <source>
        <dbReference type="ARBA" id="ARBA00001946"/>
    </source>
</evidence>
<dbReference type="InterPro" id="IPR029017">
    <property type="entry name" value="Enolase-like_N"/>
</dbReference>
<dbReference type="InterPro" id="IPR013341">
    <property type="entry name" value="Mandelate_racemase_N_dom"/>
</dbReference>
<accession>A0A7R9BL07</accession>
<dbReference type="GO" id="GO:0016836">
    <property type="term" value="F:hydro-lyase activity"/>
    <property type="evidence" value="ECO:0007669"/>
    <property type="project" value="TreeGrafter"/>
</dbReference>
<dbReference type="SUPFAM" id="SSF51604">
    <property type="entry name" value="Enolase C-terminal domain-like"/>
    <property type="match status" value="1"/>
</dbReference>
<gene>
    <name evidence="5" type="ORF">NMOB1V02_LOCUS5008</name>
</gene>
<dbReference type="AlphaFoldDB" id="A0A7R9BL07"/>
<evidence type="ECO:0000313" key="5">
    <source>
        <dbReference type="EMBL" id="CAD7277273.1"/>
    </source>
</evidence>
<organism evidence="5">
    <name type="scientific">Notodromas monacha</name>
    <dbReference type="NCBI Taxonomy" id="399045"/>
    <lineage>
        <taxon>Eukaryota</taxon>
        <taxon>Metazoa</taxon>
        <taxon>Ecdysozoa</taxon>
        <taxon>Arthropoda</taxon>
        <taxon>Crustacea</taxon>
        <taxon>Oligostraca</taxon>
        <taxon>Ostracoda</taxon>
        <taxon>Podocopa</taxon>
        <taxon>Podocopida</taxon>
        <taxon>Cypridocopina</taxon>
        <taxon>Cypridoidea</taxon>
        <taxon>Cyprididae</taxon>
        <taxon>Notodromas</taxon>
    </lineage>
</organism>
<dbReference type="PANTHER" id="PTHR13794">
    <property type="entry name" value="ENOLASE SUPERFAMILY, MANDELATE RACEMASE"/>
    <property type="match status" value="1"/>
</dbReference>
<dbReference type="Pfam" id="PF02746">
    <property type="entry name" value="MR_MLE_N"/>
    <property type="match status" value="1"/>
</dbReference>
<evidence type="ECO:0000313" key="6">
    <source>
        <dbReference type="Proteomes" id="UP000678499"/>
    </source>
</evidence>
<dbReference type="InterPro" id="IPR046945">
    <property type="entry name" value="RHMD-like"/>
</dbReference>
<dbReference type="PANTHER" id="PTHR13794:SF58">
    <property type="entry name" value="MITOCHONDRIAL ENOLASE SUPERFAMILY MEMBER 1"/>
    <property type="match status" value="1"/>
</dbReference>
<dbReference type="InterPro" id="IPR029065">
    <property type="entry name" value="Enolase_C-like"/>
</dbReference>
<dbReference type="GO" id="GO:0016052">
    <property type="term" value="P:carbohydrate catabolic process"/>
    <property type="evidence" value="ECO:0007669"/>
    <property type="project" value="TreeGrafter"/>
</dbReference>
<evidence type="ECO:0000256" key="2">
    <source>
        <dbReference type="ARBA" id="ARBA00022723"/>
    </source>
</evidence>
<protein>
    <recommendedName>
        <fullName evidence="4">Mandelate racemase/muconate lactonizing enzyme C-terminal domain-containing protein</fullName>
    </recommendedName>
</protein>
<feature type="domain" description="Mandelate racemase/muconate lactonizing enzyme C-terminal" evidence="4">
    <location>
        <begin position="363"/>
        <end position="467"/>
    </location>
</feature>
<comment type="cofactor">
    <cofactor evidence="1">
        <name>Mg(2+)</name>
        <dbReference type="ChEBI" id="CHEBI:18420"/>
    </cofactor>
</comment>
<evidence type="ECO:0000259" key="4">
    <source>
        <dbReference type="SMART" id="SM00922"/>
    </source>
</evidence>
<proteinExistence type="predicted"/>
<keyword evidence="2" id="KW-0479">Metal-binding</keyword>
<keyword evidence="3" id="KW-0460">Magnesium</keyword>
<keyword evidence="6" id="KW-1185">Reference proteome</keyword>
<dbReference type="OrthoDB" id="14161at2759"/>
<dbReference type="Pfam" id="PF13378">
    <property type="entry name" value="MR_MLE_C"/>
    <property type="match status" value="1"/>
</dbReference>
<dbReference type="EMBL" id="CAJPEX010000856">
    <property type="protein sequence ID" value="CAG0917425.1"/>
    <property type="molecule type" value="Genomic_DNA"/>
</dbReference>
<dbReference type="Proteomes" id="UP000678499">
    <property type="component" value="Unassembled WGS sequence"/>
</dbReference>
<dbReference type="GO" id="GO:0000287">
    <property type="term" value="F:magnesium ion binding"/>
    <property type="evidence" value="ECO:0007669"/>
    <property type="project" value="TreeGrafter"/>
</dbReference>